<organism evidence="1">
    <name type="scientific">bioreactor metagenome</name>
    <dbReference type="NCBI Taxonomy" id="1076179"/>
    <lineage>
        <taxon>unclassified sequences</taxon>
        <taxon>metagenomes</taxon>
        <taxon>ecological metagenomes</taxon>
    </lineage>
</organism>
<name>A0A644X6Y2_9ZZZZ</name>
<proteinExistence type="predicted"/>
<accession>A0A644X6Y2</accession>
<dbReference type="EMBL" id="VSSQ01001897">
    <property type="protein sequence ID" value="MPM11920.1"/>
    <property type="molecule type" value="Genomic_DNA"/>
</dbReference>
<evidence type="ECO:0000313" key="1">
    <source>
        <dbReference type="EMBL" id="MPM11920.1"/>
    </source>
</evidence>
<protein>
    <submittedName>
        <fullName evidence="1">Uncharacterized protein</fullName>
    </submittedName>
</protein>
<comment type="caution">
    <text evidence="1">The sequence shown here is derived from an EMBL/GenBank/DDBJ whole genome shotgun (WGS) entry which is preliminary data.</text>
</comment>
<dbReference type="AlphaFoldDB" id="A0A644X6Y2"/>
<reference evidence="1" key="1">
    <citation type="submission" date="2019-08" db="EMBL/GenBank/DDBJ databases">
        <authorList>
            <person name="Kucharzyk K."/>
            <person name="Murdoch R.W."/>
            <person name="Higgins S."/>
            <person name="Loffler F."/>
        </authorList>
    </citation>
    <scope>NUCLEOTIDE SEQUENCE</scope>
</reference>
<gene>
    <name evidence="1" type="ORF">SDC9_58271</name>
</gene>
<sequence length="145" mass="15136">MQGPAFHGNGIGSALALNVQRACIDIICQHWVTTINVSAVLRPDVAIRKGLGLAACVQCADKGSGGNRVAGINGIVINVCLGIPRVVGNLAFFARHHFGAYSLYVVDMGTVFIADSACVGAVIIRIEKDSGRCVILARKTADICS</sequence>